<dbReference type="GO" id="GO:0003924">
    <property type="term" value="F:GTPase activity"/>
    <property type="evidence" value="ECO:0007669"/>
    <property type="project" value="TreeGrafter"/>
</dbReference>
<dbReference type="Gene3D" id="3.40.50.300">
    <property type="entry name" value="P-loop containing nucleotide triphosphate hydrolases"/>
    <property type="match status" value="1"/>
</dbReference>
<dbReference type="PRINTS" id="PR00326">
    <property type="entry name" value="GTP1OBG"/>
</dbReference>
<dbReference type="RefSeq" id="WP_149543988.1">
    <property type="nucleotide sequence ID" value="NZ_VTPS01000001.1"/>
</dbReference>
<keyword evidence="8" id="KW-1185">Reference proteome</keyword>
<dbReference type="PANTHER" id="PTHR45782">
    <property type="entry name" value="MITOCHONDRIAL RIBOSOME-ASSOCIATED GTPASE 1"/>
    <property type="match status" value="1"/>
</dbReference>
<evidence type="ECO:0000256" key="3">
    <source>
        <dbReference type="ARBA" id="ARBA00023134"/>
    </source>
</evidence>
<feature type="binding site" evidence="5">
    <location>
        <position position="175"/>
    </location>
    <ligand>
        <name>GTP</name>
        <dbReference type="ChEBI" id="CHEBI:37565"/>
    </ligand>
</feature>
<keyword evidence="2 4" id="KW-0547">Nucleotide-binding</keyword>
<dbReference type="EMBL" id="VTPS01000001">
    <property type="protein sequence ID" value="TZE83370.1"/>
    <property type="molecule type" value="Genomic_DNA"/>
</dbReference>
<evidence type="ECO:0000256" key="5">
    <source>
        <dbReference type="PIRSR" id="PIRSR006230-1"/>
    </source>
</evidence>
<dbReference type="InterPro" id="IPR019991">
    <property type="entry name" value="GTP-bd_ribosome_bgen"/>
</dbReference>
<accession>A0A5D8QFA6</accession>
<dbReference type="InterPro" id="IPR030378">
    <property type="entry name" value="G_CP_dom"/>
</dbReference>
<reference evidence="7 8" key="1">
    <citation type="submission" date="2019-08" db="EMBL/GenBank/DDBJ databases">
        <title>Calorimonas adulescens gen. nov., sp. nov., an anaerobic thermophilic bacterium from Sakhalin hot spring.</title>
        <authorList>
            <person name="Khomyakova M.A."/>
            <person name="Merkel A.Y."/>
            <person name="Novikov A."/>
            <person name="Bonch-Osmolovskaya E.A."/>
            <person name="Slobodkin A.I."/>
        </authorList>
    </citation>
    <scope>NUCLEOTIDE SEQUENCE [LARGE SCALE GENOMIC DNA]</scope>
    <source>
        <strain evidence="7 8">A05MB</strain>
    </source>
</reference>
<dbReference type="AlphaFoldDB" id="A0A5D8QFA6"/>
<dbReference type="Proteomes" id="UP000322976">
    <property type="component" value="Unassembled WGS sequence"/>
</dbReference>
<evidence type="ECO:0000256" key="1">
    <source>
        <dbReference type="ARBA" id="ARBA00014898"/>
    </source>
</evidence>
<comment type="similarity">
    <text evidence="4">Belongs to the TRAFAC class YlqF/YawG GTPase family. MTG1 subfamily.</text>
</comment>
<dbReference type="NCBIfam" id="TIGR03596">
    <property type="entry name" value="GTPase_YlqF"/>
    <property type="match status" value="1"/>
</dbReference>
<evidence type="ECO:0000313" key="8">
    <source>
        <dbReference type="Proteomes" id="UP000322976"/>
    </source>
</evidence>
<dbReference type="PROSITE" id="PS51721">
    <property type="entry name" value="G_CP"/>
    <property type="match status" value="1"/>
</dbReference>
<protein>
    <recommendedName>
        <fullName evidence="1 4">Ribosome biogenesis GTPase A</fullName>
    </recommendedName>
</protein>
<sequence>MVINWYPGHMAKAKRQITEQLKLIDVVIEVLDARIPYSSRNPDISSFVKDKHHIIVLNKADLADCTITDEWEKMYKDKYGIEAVSVNAVNGDGIKGLLQYLREVRDEISGIRAKKGLLARPVRVMVLGIPNVGKSKLINRIAGINKARVENRPGVTHSLSWLRLKNNIELMDTPGLLWPKQNDRNVGINLALTGTINPNIVDVYELSLHLINKLLEIKPAAFVDRYAVSDSKVPEDVFFDIADKRGCKLKGGEIDFERTSKLILNDFQTGKLGRISLERPEWF</sequence>
<dbReference type="GO" id="GO:0006412">
    <property type="term" value="P:translation"/>
    <property type="evidence" value="ECO:0007669"/>
    <property type="project" value="TreeGrafter"/>
</dbReference>
<evidence type="ECO:0000256" key="2">
    <source>
        <dbReference type="ARBA" id="ARBA00022741"/>
    </source>
</evidence>
<comment type="function">
    <text evidence="4">Required for a late step of 50S ribosomal subunit assembly. Has GTPase activity.</text>
</comment>
<feature type="binding site" evidence="5">
    <location>
        <begin position="58"/>
        <end position="61"/>
    </location>
    <ligand>
        <name>GTP</name>
        <dbReference type="ChEBI" id="CHEBI:37565"/>
    </ligand>
</feature>
<dbReference type="Gene3D" id="1.10.1580.10">
    <property type="match status" value="1"/>
</dbReference>
<keyword evidence="3 4" id="KW-0342">GTP-binding</keyword>
<dbReference type="GO" id="GO:0005525">
    <property type="term" value="F:GTP binding"/>
    <property type="evidence" value="ECO:0007669"/>
    <property type="project" value="UniProtKB-KW"/>
</dbReference>
<dbReference type="InterPro" id="IPR016478">
    <property type="entry name" value="GTPase_MTG1"/>
</dbReference>
<dbReference type="PANTHER" id="PTHR45782:SF4">
    <property type="entry name" value="MITOCHONDRIAL RIBOSOME-ASSOCIATED GTPASE 1"/>
    <property type="match status" value="1"/>
</dbReference>
<proteinExistence type="inferred from homology"/>
<dbReference type="PIRSF" id="PIRSF006230">
    <property type="entry name" value="MG442"/>
    <property type="match status" value="1"/>
</dbReference>
<gene>
    <name evidence="7" type="primary">ylqF</name>
    <name evidence="7" type="ORF">FWJ32_00345</name>
</gene>
<dbReference type="SUPFAM" id="SSF52540">
    <property type="entry name" value="P-loop containing nucleoside triphosphate hydrolases"/>
    <property type="match status" value="1"/>
</dbReference>
<name>A0A5D8QFA6_9THEO</name>
<dbReference type="GO" id="GO:0005737">
    <property type="term" value="C:cytoplasm"/>
    <property type="evidence" value="ECO:0007669"/>
    <property type="project" value="UniProtKB-SubCell"/>
</dbReference>
<dbReference type="InterPro" id="IPR023179">
    <property type="entry name" value="GTP-bd_ortho_bundle_sf"/>
</dbReference>
<feature type="domain" description="CP-type G" evidence="6">
    <location>
        <begin position="14"/>
        <end position="179"/>
    </location>
</feature>
<comment type="caution">
    <text evidence="7">The sequence shown here is derived from an EMBL/GenBank/DDBJ whole genome shotgun (WGS) entry which is preliminary data.</text>
</comment>
<comment type="subcellular location">
    <subcellularLocation>
        <location evidence="4">Cytoplasm</location>
    </subcellularLocation>
</comment>
<dbReference type="Pfam" id="PF01926">
    <property type="entry name" value="MMR_HSR1"/>
    <property type="match status" value="1"/>
</dbReference>
<dbReference type="FunFam" id="3.40.50.300:FF:000590">
    <property type="entry name" value="Ribosome biogenesis GTPase A"/>
    <property type="match status" value="1"/>
</dbReference>
<evidence type="ECO:0000259" key="6">
    <source>
        <dbReference type="PROSITE" id="PS51721"/>
    </source>
</evidence>
<dbReference type="CDD" id="cd01856">
    <property type="entry name" value="YlqF"/>
    <property type="match status" value="1"/>
</dbReference>
<keyword evidence="4" id="KW-0963">Cytoplasm</keyword>
<evidence type="ECO:0000256" key="4">
    <source>
        <dbReference type="PIRNR" id="PIRNR006230"/>
    </source>
</evidence>
<dbReference type="InterPro" id="IPR027417">
    <property type="entry name" value="P-loop_NTPase"/>
</dbReference>
<evidence type="ECO:0000313" key="7">
    <source>
        <dbReference type="EMBL" id="TZE83370.1"/>
    </source>
</evidence>
<organism evidence="7 8">
    <name type="scientific">Calorimonas adulescens</name>
    <dbReference type="NCBI Taxonomy" id="2606906"/>
    <lineage>
        <taxon>Bacteria</taxon>
        <taxon>Bacillati</taxon>
        <taxon>Bacillota</taxon>
        <taxon>Clostridia</taxon>
        <taxon>Thermoanaerobacterales</taxon>
        <taxon>Thermoanaerobacteraceae</taxon>
        <taxon>Calorimonas</taxon>
    </lineage>
</organism>
<dbReference type="InterPro" id="IPR006073">
    <property type="entry name" value="GTP-bd"/>
</dbReference>